<dbReference type="AlphaFoldDB" id="A0A409XYG2"/>
<dbReference type="OrthoDB" id="2851338at2759"/>
<reference evidence="1 2" key="1">
    <citation type="journal article" date="2018" name="Evol. Lett.">
        <title>Horizontal gene cluster transfer increased hallucinogenic mushroom diversity.</title>
        <authorList>
            <person name="Reynolds H.T."/>
            <person name="Vijayakumar V."/>
            <person name="Gluck-Thaler E."/>
            <person name="Korotkin H.B."/>
            <person name="Matheny P.B."/>
            <person name="Slot J.C."/>
        </authorList>
    </citation>
    <scope>NUCLEOTIDE SEQUENCE [LARGE SCALE GENOMIC DNA]</scope>
    <source>
        <strain evidence="1 2">SRW20</strain>
    </source>
</reference>
<dbReference type="Proteomes" id="UP000284706">
    <property type="component" value="Unassembled WGS sequence"/>
</dbReference>
<protein>
    <submittedName>
        <fullName evidence="1">Uncharacterized protein</fullName>
    </submittedName>
</protein>
<dbReference type="EMBL" id="NHYE01001413">
    <property type="protein sequence ID" value="PPQ95786.1"/>
    <property type="molecule type" value="Genomic_DNA"/>
</dbReference>
<gene>
    <name evidence="1" type="ORF">CVT26_015886</name>
</gene>
<proteinExistence type="predicted"/>
<keyword evidence="2" id="KW-1185">Reference proteome</keyword>
<organism evidence="1 2">
    <name type="scientific">Gymnopilus dilepis</name>
    <dbReference type="NCBI Taxonomy" id="231916"/>
    <lineage>
        <taxon>Eukaryota</taxon>
        <taxon>Fungi</taxon>
        <taxon>Dikarya</taxon>
        <taxon>Basidiomycota</taxon>
        <taxon>Agaricomycotina</taxon>
        <taxon>Agaricomycetes</taxon>
        <taxon>Agaricomycetidae</taxon>
        <taxon>Agaricales</taxon>
        <taxon>Agaricineae</taxon>
        <taxon>Hymenogastraceae</taxon>
        <taxon>Gymnopilus</taxon>
    </lineage>
</organism>
<dbReference type="STRING" id="231916.A0A409XYG2"/>
<comment type="caution">
    <text evidence="1">The sequence shown here is derived from an EMBL/GenBank/DDBJ whole genome shotgun (WGS) entry which is preliminary data.</text>
</comment>
<evidence type="ECO:0000313" key="1">
    <source>
        <dbReference type="EMBL" id="PPQ95786.1"/>
    </source>
</evidence>
<sequence length="279" mass="31576">MPEGFLAVSSRPSASLPLSEYHEWYEEEHIPIRLNRLPSFLSGARYQAVDLEQPGAEEHEHVKPSWLAIYEIASTDTFQDPSYTSLREKRSEREKDVMSRLDVLVRLTAELVGVWGEAEGKRSTGLKLDRPSGVVVTHGLDIRGTEDKSPDEADQLVKTWAEGVHKDLQNKYKTWVRMRAVRVLDSGKAKLGKAVDLREDERSAYFIIHGAYFEKFPLKTSIHLYQPWAEFAGEEDAVVDAVSMSSHTSTGSTLFSTKDCRIWKLYKAYPCIAQGNLEA</sequence>
<accession>A0A409XYG2</accession>
<name>A0A409XYG2_9AGAR</name>
<dbReference type="InParanoid" id="A0A409XYG2"/>
<evidence type="ECO:0000313" key="2">
    <source>
        <dbReference type="Proteomes" id="UP000284706"/>
    </source>
</evidence>